<accession>A0A670KI87</accession>
<dbReference type="PROSITE" id="PS50888">
    <property type="entry name" value="BHLH"/>
    <property type="match status" value="1"/>
</dbReference>
<dbReference type="GO" id="GO:0046983">
    <property type="term" value="F:protein dimerization activity"/>
    <property type="evidence" value="ECO:0007669"/>
    <property type="project" value="InterPro"/>
</dbReference>
<dbReference type="SMART" id="SM00353">
    <property type="entry name" value="HLH"/>
    <property type="match status" value="1"/>
</dbReference>
<feature type="region of interest" description="Disordered" evidence="1">
    <location>
        <begin position="21"/>
        <end position="59"/>
    </location>
</feature>
<dbReference type="SUPFAM" id="SSF47459">
    <property type="entry name" value="HLH, helix-loop-helix DNA-binding domain"/>
    <property type="match status" value="1"/>
</dbReference>
<dbReference type="GeneTree" id="ENSGT00390000002453"/>
<dbReference type="InterPro" id="IPR050283">
    <property type="entry name" value="E-box_TF_Regulators"/>
</dbReference>
<dbReference type="Ensembl" id="ENSPMRT00000038161.1">
    <property type="protein sequence ID" value="ENSPMRP00000036010.1"/>
    <property type="gene ID" value="ENSPMRG00000023264.1"/>
</dbReference>
<dbReference type="InterPro" id="IPR011598">
    <property type="entry name" value="bHLH_dom"/>
</dbReference>
<proteinExistence type="predicted"/>
<name>A0A670KI87_PODMU</name>
<dbReference type="PANTHER" id="PTHR23349">
    <property type="entry name" value="BASIC HELIX-LOOP-HELIX TRANSCRIPTION FACTOR, TWIST"/>
    <property type="match status" value="1"/>
</dbReference>
<organism evidence="3 4">
    <name type="scientific">Podarcis muralis</name>
    <name type="common">Wall lizard</name>
    <name type="synonym">Lacerta muralis</name>
    <dbReference type="NCBI Taxonomy" id="64176"/>
    <lineage>
        <taxon>Eukaryota</taxon>
        <taxon>Metazoa</taxon>
        <taxon>Chordata</taxon>
        <taxon>Craniata</taxon>
        <taxon>Vertebrata</taxon>
        <taxon>Euteleostomi</taxon>
        <taxon>Lepidosauria</taxon>
        <taxon>Squamata</taxon>
        <taxon>Bifurcata</taxon>
        <taxon>Unidentata</taxon>
        <taxon>Episquamata</taxon>
        <taxon>Laterata</taxon>
        <taxon>Lacertibaenia</taxon>
        <taxon>Lacertidae</taxon>
        <taxon>Podarcis</taxon>
    </lineage>
</organism>
<dbReference type="PANTHER" id="PTHR23349:SF10">
    <property type="entry name" value="CLASS A BASIC HELIX-LOOP-HELIX PROTEIN 9"/>
    <property type="match status" value="1"/>
</dbReference>
<keyword evidence="4" id="KW-1185">Reference proteome</keyword>
<protein>
    <recommendedName>
        <fullName evidence="2">BHLH domain-containing protein</fullName>
    </recommendedName>
</protein>
<evidence type="ECO:0000313" key="4">
    <source>
        <dbReference type="Proteomes" id="UP000472272"/>
    </source>
</evidence>
<dbReference type="Pfam" id="PF00010">
    <property type="entry name" value="HLH"/>
    <property type="match status" value="1"/>
</dbReference>
<evidence type="ECO:0000256" key="1">
    <source>
        <dbReference type="SAM" id="MobiDB-lite"/>
    </source>
</evidence>
<dbReference type="AlphaFoldDB" id="A0A670KI87"/>
<reference evidence="3" key="2">
    <citation type="submission" date="2025-08" db="UniProtKB">
        <authorList>
            <consortium name="Ensembl"/>
        </authorList>
    </citation>
    <scope>IDENTIFICATION</scope>
</reference>
<reference evidence="3" key="3">
    <citation type="submission" date="2025-09" db="UniProtKB">
        <authorList>
            <consortium name="Ensembl"/>
        </authorList>
    </citation>
    <scope>IDENTIFICATION</scope>
</reference>
<dbReference type="CDD" id="cd18912">
    <property type="entry name" value="bHLH_TS_bHLHa9"/>
    <property type="match status" value="1"/>
</dbReference>
<dbReference type="InterPro" id="IPR036638">
    <property type="entry name" value="HLH_DNA-bd_sf"/>
</dbReference>
<dbReference type="Gene3D" id="4.10.280.10">
    <property type="entry name" value="Helix-loop-helix DNA-binding domain"/>
    <property type="match status" value="1"/>
</dbReference>
<sequence>MPLRSPSLLHLPSSKVQEFAQGVPVTPPPKDQEGRAVERQIGAGDKRGRGNNLLPENRGLPVPFCGGTRTSGQAAGRRLPDSFRARFKVAVNVRERKRILDYNQAFNALRLALRHDLGGKRLSKIATLRRAIHRIATLSTSLRSGPAVGWSCAHAECQPTRGEGSFRDSQPKLFQPLWEPGYSKGPPFQPSATACVKCHPENASHHLVDNPKEGTACCPASTLLLGGPIQSAIKP</sequence>
<reference evidence="3 4" key="1">
    <citation type="journal article" date="2019" name="Proc. Natl. Acad. Sci. U.S.A.">
        <title>Regulatory changes in pterin and carotenoid genes underlie balanced color polymorphisms in the wall lizard.</title>
        <authorList>
            <person name="Andrade P."/>
            <person name="Pinho C."/>
            <person name="Perez I de Lanuza G."/>
            <person name="Afonso S."/>
            <person name="Brejcha J."/>
            <person name="Rubin C.J."/>
            <person name="Wallerman O."/>
            <person name="Pereira P."/>
            <person name="Sabatino S.J."/>
            <person name="Bellati A."/>
            <person name="Pellitteri-Rosa D."/>
            <person name="Bosakova Z."/>
            <person name="Bunikis I."/>
            <person name="Carretero M.A."/>
            <person name="Feiner N."/>
            <person name="Marsik P."/>
            <person name="Pauperio F."/>
            <person name="Salvi D."/>
            <person name="Soler L."/>
            <person name="While G.M."/>
            <person name="Uller T."/>
            <person name="Font E."/>
            <person name="Andersson L."/>
            <person name="Carneiro M."/>
        </authorList>
    </citation>
    <scope>NUCLEOTIDE SEQUENCE</scope>
</reference>
<evidence type="ECO:0000313" key="3">
    <source>
        <dbReference type="Ensembl" id="ENSPMRP00000036010.1"/>
    </source>
</evidence>
<dbReference type="GO" id="GO:0000977">
    <property type="term" value="F:RNA polymerase II transcription regulatory region sequence-specific DNA binding"/>
    <property type="evidence" value="ECO:0007669"/>
    <property type="project" value="TreeGrafter"/>
</dbReference>
<dbReference type="Proteomes" id="UP000472272">
    <property type="component" value="Chromosome 15"/>
</dbReference>
<feature type="compositionally biased region" description="Basic and acidic residues" evidence="1">
    <location>
        <begin position="30"/>
        <end position="48"/>
    </location>
</feature>
<dbReference type="GO" id="GO:0032502">
    <property type="term" value="P:developmental process"/>
    <property type="evidence" value="ECO:0007669"/>
    <property type="project" value="TreeGrafter"/>
</dbReference>
<feature type="domain" description="BHLH" evidence="2">
    <location>
        <begin position="86"/>
        <end position="138"/>
    </location>
</feature>
<evidence type="ECO:0000259" key="2">
    <source>
        <dbReference type="PROSITE" id="PS50888"/>
    </source>
</evidence>
<dbReference type="GO" id="GO:0000981">
    <property type="term" value="F:DNA-binding transcription factor activity, RNA polymerase II-specific"/>
    <property type="evidence" value="ECO:0007669"/>
    <property type="project" value="TreeGrafter"/>
</dbReference>